<evidence type="ECO:0000259" key="1">
    <source>
        <dbReference type="Pfam" id="PF00534"/>
    </source>
</evidence>
<dbReference type="Gene3D" id="3.40.50.2000">
    <property type="entry name" value="Glycogen Phosphorylase B"/>
    <property type="match status" value="2"/>
</dbReference>
<dbReference type="EMBL" id="WVUD01000022">
    <property type="protein sequence ID" value="MYL83955.1"/>
    <property type="molecule type" value="Genomic_DNA"/>
</dbReference>
<gene>
    <name evidence="3" type="ORF">GTA51_12530</name>
</gene>
<reference evidence="3 4" key="1">
    <citation type="submission" date="2020-01" db="EMBL/GenBank/DDBJ databases">
        <title>Genome sequence of Desulfovibrio aerotolerans DSM 16695(T).</title>
        <authorList>
            <person name="Karnachuk O."/>
            <person name="Avakyan M."/>
            <person name="Mardanov A."/>
            <person name="Kadnikov V."/>
            <person name="Ravin N."/>
        </authorList>
    </citation>
    <scope>NUCLEOTIDE SEQUENCE [LARGE SCALE GENOMIC DNA]</scope>
    <source>
        <strain evidence="3 4">DSM 16695</strain>
    </source>
</reference>
<keyword evidence="4" id="KW-1185">Reference proteome</keyword>
<accession>A0A7C9N646</accession>
<keyword evidence="3" id="KW-0808">Transferase</keyword>
<dbReference type="Pfam" id="PF13439">
    <property type="entry name" value="Glyco_transf_4"/>
    <property type="match status" value="1"/>
</dbReference>
<evidence type="ECO:0000313" key="4">
    <source>
        <dbReference type="Proteomes" id="UP000482487"/>
    </source>
</evidence>
<sequence>MTDVKKPARVVFVLQDLAFGGTQRQALELGTRLDRSLFAPEFWMLTDVRDFAPKAEAAGIPLVWLSPNPTVGLASLAALWHRLKEHRPDVLVPLTAVPNIWARIFAKMQGLAPVIGTCRGGGAIARQHERFLKGLCSHHIVNAAPLARTLEALGRPAAAITCIPNGVDTGYFLPPPDELRPVREVVLCLARFCEDKDHETLIRAFEYVAAKRPRAELWLVGDGPLRTRVRTLASRSPVRGLIRTYPASPDPRPFFQQASVVALSSVREGLPNVLLEAMAMGLPVAATAVGGIPDLVVPDQTGLLCPPRNPEALGENIAALLADEDKRLAFGKNARERVEALFSMAQMVRRHEAVFEHVLAGGPAQRPAGAGPARD</sequence>
<dbReference type="InterPro" id="IPR028098">
    <property type="entry name" value="Glyco_trans_4-like_N"/>
</dbReference>
<organism evidence="3 4">
    <name type="scientific">Solidesulfovibrio aerotolerans</name>
    <dbReference type="NCBI Taxonomy" id="295255"/>
    <lineage>
        <taxon>Bacteria</taxon>
        <taxon>Pseudomonadati</taxon>
        <taxon>Thermodesulfobacteriota</taxon>
        <taxon>Desulfovibrionia</taxon>
        <taxon>Desulfovibrionales</taxon>
        <taxon>Desulfovibrionaceae</taxon>
        <taxon>Solidesulfovibrio</taxon>
    </lineage>
</organism>
<evidence type="ECO:0000259" key="2">
    <source>
        <dbReference type="Pfam" id="PF13439"/>
    </source>
</evidence>
<comment type="caution">
    <text evidence="3">The sequence shown here is derived from an EMBL/GenBank/DDBJ whole genome shotgun (WGS) entry which is preliminary data.</text>
</comment>
<dbReference type="Pfam" id="PF00534">
    <property type="entry name" value="Glycos_transf_1"/>
    <property type="match status" value="1"/>
</dbReference>
<protein>
    <submittedName>
        <fullName evidence="3">Glycosyltransferase</fullName>
    </submittedName>
</protein>
<proteinExistence type="predicted"/>
<evidence type="ECO:0000313" key="3">
    <source>
        <dbReference type="EMBL" id="MYL83955.1"/>
    </source>
</evidence>
<dbReference type="PANTHER" id="PTHR12526">
    <property type="entry name" value="GLYCOSYLTRANSFERASE"/>
    <property type="match status" value="1"/>
</dbReference>
<dbReference type="GO" id="GO:0016757">
    <property type="term" value="F:glycosyltransferase activity"/>
    <property type="evidence" value="ECO:0007669"/>
    <property type="project" value="InterPro"/>
</dbReference>
<dbReference type="OrthoDB" id="9803091at2"/>
<dbReference type="Proteomes" id="UP000482487">
    <property type="component" value="Unassembled WGS sequence"/>
</dbReference>
<dbReference type="InterPro" id="IPR001296">
    <property type="entry name" value="Glyco_trans_1"/>
</dbReference>
<dbReference type="AlphaFoldDB" id="A0A7C9N646"/>
<feature type="domain" description="Glycosyl transferase family 1" evidence="1">
    <location>
        <begin position="183"/>
        <end position="337"/>
    </location>
</feature>
<dbReference type="SUPFAM" id="SSF53756">
    <property type="entry name" value="UDP-Glycosyltransferase/glycogen phosphorylase"/>
    <property type="match status" value="1"/>
</dbReference>
<dbReference type="RefSeq" id="WP_160961560.1">
    <property type="nucleotide sequence ID" value="NZ_WVUD01000022.1"/>
</dbReference>
<feature type="domain" description="Glycosyltransferase subfamily 4-like N-terminal" evidence="2">
    <location>
        <begin position="19"/>
        <end position="169"/>
    </location>
</feature>
<dbReference type="PANTHER" id="PTHR12526:SF630">
    <property type="entry name" value="GLYCOSYLTRANSFERASE"/>
    <property type="match status" value="1"/>
</dbReference>
<name>A0A7C9N646_9BACT</name>